<keyword evidence="2" id="KW-1133">Transmembrane helix</keyword>
<dbReference type="EMBL" id="CP036426">
    <property type="protein sequence ID" value="QDV33026.1"/>
    <property type="molecule type" value="Genomic_DNA"/>
</dbReference>
<evidence type="ECO:0000256" key="2">
    <source>
        <dbReference type="SAM" id="Phobius"/>
    </source>
</evidence>
<feature type="transmembrane region" description="Helical" evidence="2">
    <location>
        <begin position="63"/>
        <end position="86"/>
    </location>
</feature>
<keyword evidence="2" id="KW-0812">Transmembrane</keyword>
<evidence type="ECO:0000313" key="3">
    <source>
        <dbReference type="EMBL" id="QDV33026.1"/>
    </source>
</evidence>
<keyword evidence="2" id="KW-0472">Membrane</keyword>
<proteinExistence type="predicted"/>
<feature type="transmembrane region" description="Helical" evidence="2">
    <location>
        <begin position="30"/>
        <end position="51"/>
    </location>
</feature>
<name>A0A518GWQ3_9BACT</name>
<dbReference type="KEGG" id="tpla:ElP_08680"/>
<accession>A0A518GWQ3</accession>
<organism evidence="3 4">
    <name type="scientific">Tautonia plasticadhaerens</name>
    <dbReference type="NCBI Taxonomy" id="2527974"/>
    <lineage>
        <taxon>Bacteria</taxon>
        <taxon>Pseudomonadati</taxon>
        <taxon>Planctomycetota</taxon>
        <taxon>Planctomycetia</taxon>
        <taxon>Isosphaerales</taxon>
        <taxon>Isosphaeraceae</taxon>
        <taxon>Tautonia</taxon>
    </lineage>
</organism>
<gene>
    <name evidence="3" type="ORF">ElP_08680</name>
</gene>
<feature type="transmembrane region" description="Helical" evidence="2">
    <location>
        <begin position="6"/>
        <end position="23"/>
    </location>
</feature>
<protein>
    <submittedName>
        <fullName evidence="3">Uncharacterized protein</fullName>
    </submittedName>
</protein>
<dbReference type="AlphaFoldDB" id="A0A518GWQ3"/>
<sequence length="302" mass="32082">MSWTEVGIAVATLAFGVAIGMLVGLSRSPVVGVVLPILFSIIGGTGGFYFSRVNLGTIAGRRAARLASVAVFLLSVGTLVGVWSGIEVRARPRPWSLVSDGPDALFPTGDLASGEAIEWVLLDAKLKLMGLGTSERREIIARIRPGVEPVGPDEFRGRVASLLKRFEAIIPAEGVVNLRTEWTDVADQLRSIRQILLSSAGDVRPEVFKPILDATRSQLRFLRDDDDDKAYIAANPEVEASLEAFQVGVLDLYRAVEGSVSAAKLANERLDAFLAGDSSGEPGSLQFARELAGGPEGPFPGG</sequence>
<feature type="region of interest" description="Disordered" evidence="1">
    <location>
        <begin position="279"/>
        <end position="302"/>
    </location>
</feature>
<reference evidence="3 4" key="1">
    <citation type="submission" date="2019-02" db="EMBL/GenBank/DDBJ databases">
        <title>Deep-cultivation of Planctomycetes and their phenomic and genomic characterization uncovers novel biology.</title>
        <authorList>
            <person name="Wiegand S."/>
            <person name="Jogler M."/>
            <person name="Boedeker C."/>
            <person name="Pinto D."/>
            <person name="Vollmers J."/>
            <person name="Rivas-Marin E."/>
            <person name="Kohn T."/>
            <person name="Peeters S.H."/>
            <person name="Heuer A."/>
            <person name="Rast P."/>
            <person name="Oberbeckmann S."/>
            <person name="Bunk B."/>
            <person name="Jeske O."/>
            <person name="Meyerdierks A."/>
            <person name="Storesund J.E."/>
            <person name="Kallscheuer N."/>
            <person name="Luecker S."/>
            <person name="Lage O.M."/>
            <person name="Pohl T."/>
            <person name="Merkel B.J."/>
            <person name="Hornburger P."/>
            <person name="Mueller R.-W."/>
            <person name="Bruemmer F."/>
            <person name="Labrenz M."/>
            <person name="Spormann A.M."/>
            <person name="Op den Camp H."/>
            <person name="Overmann J."/>
            <person name="Amann R."/>
            <person name="Jetten M.S.M."/>
            <person name="Mascher T."/>
            <person name="Medema M.H."/>
            <person name="Devos D.P."/>
            <person name="Kaster A.-K."/>
            <person name="Ovreas L."/>
            <person name="Rohde M."/>
            <person name="Galperin M.Y."/>
            <person name="Jogler C."/>
        </authorList>
    </citation>
    <scope>NUCLEOTIDE SEQUENCE [LARGE SCALE GENOMIC DNA]</scope>
    <source>
        <strain evidence="3 4">ElP</strain>
    </source>
</reference>
<evidence type="ECO:0000256" key="1">
    <source>
        <dbReference type="SAM" id="MobiDB-lite"/>
    </source>
</evidence>
<evidence type="ECO:0000313" key="4">
    <source>
        <dbReference type="Proteomes" id="UP000317835"/>
    </source>
</evidence>
<dbReference type="RefSeq" id="WP_145267448.1">
    <property type="nucleotide sequence ID" value="NZ_CP036426.1"/>
</dbReference>
<dbReference type="Proteomes" id="UP000317835">
    <property type="component" value="Chromosome"/>
</dbReference>
<keyword evidence="4" id="KW-1185">Reference proteome</keyword>